<sequence length="452" mass="49904">MHETRTKKEKVLMLIKIVFPILVTQVAMYLVTFFDIYMTSRYGTEDLAGVSIGSSFWVPVYIGLAGILMSITPIVAQLMGAKKKEQVKQAVQQGIYLAVLLAAIVFTFFYFGLDSLLALMNLEPEVADVASRYIFAMSVGLVPLFVYMTLRSYIDALGATRVTMVISLLSAPINIFFNYLLIFGNFGFPELGGAGAGLASAITYWLILAIATWIIQTRNPFTSYRIFRNWPKLSLSRWIEISRIGVPIGISIFVETSIFSAVTFLLAVYGTVTIAAHQIALNFTSLLYMLPLSISMGATILVGYEVGAKRFHDARQYSWLSVGTAIVFSFLSACVLFFMRAEIATLYSSDPVVIKMAIQFLLFAALFQLSDAIQAPVQGALRGYKDVNITFVMALISYWVIGLPSGYVFANFTDFGPFGYWIGLIVGLTAGAITLSVRLLIIQKKIASQFVS</sequence>
<evidence type="ECO:0000256" key="13">
    <source>
        <dbReference type="SAM" id="Phobius"/>
    </source>
</evidence>
<dbReference type="NCBIfam" id="TIGR00797">
    <property type="entry name" value="matE"/>
    <property type="match status" value="1"/>
</dbReference>
<organism evidence="14 15">
    <name type="scientific">Planococcus versutus</name>
    <dbReference type="NCBI Taxonomy" id="1302659"/>
    <lineage>
        <taxon>Bacteria</taxon>
        <taxon>Bacillati</taxon>
        <taxon>Bacillota</taxon>
        <taxon>Bacilli</taxon>
        <taxon>Bacillales</taxon>
        <taxon>Caryophanaceae</taxon>
        <taxon>Planococcus</taxon>
    </lineage>
</organism>
<keyword evidence="6" id="KW-0050">Antiport</keyword>
<feature type="transmembrane region" description="Helical" evidence="13">
    <location>
        <begin position="95"/>
        <end position="113"/>
    </location>
</feature>
<keyword evidence="15" id="KW-1185">Reference proteome</keyword>
<feature type="transmembrane region" description="Helical" evidence="13">
    <location>
        <begin position="56"/>
        <end position="75"/>
    </location>
</feature>
<dbReference type="CDD" id="cd13131">
    <property type="entry name" value="MATE_NorM_like"/>
    <property type="match status" value="1"/>
</dbReference>
<evidence type="ECO:0000256" key="10">
    <source>
        <dbReference type="ARBA" id="ARBA00023065"/>
    </source>
</evidence>
<feature type="transmembrane region" description="Helical" evidence="13">
    <location>
        <begin position="194"/>
        <end position="215"/>
    </location>
</feature>
<dbReference type="GO" id="GO:0005886">
    <property type="term" value="C:plasma membrane"/>
    <property type="evidence" value="ECO:0007669"/>
    <property type="project" value="UniProtKB-SubCell"/>
</dbReference>
<proteinExistence type="inferred from homology"/>
<evidence type="ECO:0000313" key="14">
    <source>
        <dbReference type="EMBL" id="ANU28233.1"/>
    </source>
</evidence>
<keyword evidence="11 13" id="KW-0472">Membrane</keyword>
<evidence type="ECO:0000256" key="11">
    <source>
        <dbReference type="ARBA" id="ARBA00023136"/>
    </source>
</evidence>
<comment type="function">
    <text evidence="1">Multidrug efflux pump.</text>
</comment>
<feature type="transmembrane region" description="Helical" evidence="13">
    <location>
        <begin position="418"/>
        <end position="441"/>
    </location>
</feature>
<dbReference type="STRING" id="1302659.I858_014675"/>
<dbReference type="GO" id="GO:0042910">
    <property type="term" value="F:xenobiotic transmembrane transporter activity"/>
    <property type="evidence" value="ECO:0007669"/>
    <property type="project" value="InterPro"/>
</dbReference>
<keyword evidence="9 13" id="KW-1133">Transmembrane helix</keyword>
<evidence type="ECO:0000256" key="1">
    <source>
        <dbReference type="ARBA" id="ARBA00003408"/>
    </source>
</evidence>
<keyword evidence="8 13" id="KW-0812">Transmembrane</keyword>
<dbReference type="InterPro" id="IPR048279">
    <property type="entry name" value="MdtK-like"/>
</dbReference>
<dbReference type="KEGG" id="pll:I858_014675"/>
<feature type="transmembrane region" description="Helical" evidence="13">
    <location>
        <begin position="258"/>
        <end position="280"/>
    </location>
</feature>
<evidence type="ECO:0000256" key="5">
    <source>
        <dbReference type="ARBA" id="ARBA00022448"/>
    </source>
</evidence>
<feature type="transmembrane region" description="Helical" evidence="13">
    <location>
        <begin position="286"/>
        <end position="307"/>
    </location>
</feature>
<dbReference type="PANTHER" id="PTHR43298">
    <property type="entry name" value="MULTIDRUG RESISTANCE PROTEIN NORM-RELATED"/>
    <property type="match status" value="1"/>
</dbReference>
<dbReference type="PANTHER" id="PTHR43298:SF2">
    <property type="entry name" value="FMN_FAD EXPORTER YEEO-RELATED"/>
    <property type="match status" value="1"/>
</dbReference>
<evidence type="ECO:0000313" key="15">
    <source>
        <dbReference type="Proteomes" id="UP000053354"/>
    </source>
</evidence>
<dbReference type="PIRSF" id="PIRSF006603">
    <property type="entry name" value="DinF"/>
    <property type="match status" value="1"/>
</dbReference>
<keyword evidence="10" id="KW-0406">Ion transport</keyword>
<dbReference type="InterPro" id="IPR050222">
    <property type="entry name" value="MATE_MdtK"/>
</dbReference>
<evidence type="ECO:0000256" key="4">
    <source>
        <dbReference type="ARBA" id="ARBA00020268"/>
    </source>
</evidence>
<evidence type="ECO:0000256" key="6">
    <source>
        <dbReference type="ARBA" id="ARBA00022449"/>
    </source>
</evidence>
<dbReference type="EMBL" id="CP016540">
    <property type="protein sequence ID" value="ANU28233.1"/>
    <property type="molecule type" value="Genomic_DNA"/>
</dbReference>
<feature type="transmembrane region" description="Helical" evidence="13">
    <location>
        <begin position="133"/>
        <end position="150"/>
    </location>
</feature>
<name>A0A1B1S4W5_9BACL</name>
<dbReference type="GO" id="GO:0006811">
    <property type="term" value="P:monoatomic ion transport"/>
    <property type="evidence" value="ECO:0007669"/>
    <property type="project" value="UniProtKB-KW"/>
</dbReference>
<comment type="subcellular location">
    <subcellularLocation>
        <location evidence="2">Cell membrane</location>
        <topology evidence="2">Multi-pass membrane protein</topology>
    </subcellularLocation>
</comment>
<keyword evidence="7" id="KW-1003">Cell membrane</keyword>
<dbReference type="Pfam" id="PF01554">
    <property type="entry name" value="MatE"/>
    <property type="match status" value="2"/>
</dbReference>
<evidence type="ECO:0000256" key="7">
    <source>
        <dbReference type="ARBA" id="ARBA00022475"/>
    </source>
</evidence>
<dbReference type="Proteomes" id="UP000053354">
    <property type="component" value="Chromosome"/>
</dbReference>
<feature type="transmembrane region" description="Helical" evidence="13">
    <location>
        <begin position="319"/>
        <end position="340"/>
    </location>
</feature>
<dbReference type="OrthoDB" id="9780160at2"/>
<gene>
    <name evidence="14" type="ORF">I858_014675</name>
</gene>
<evidence type="ECO:0000256" key="8">
    <source>
        <dbReference type="ARBA" id="ARBA00022692"/>
    </source>
</evidence>
<keyword evidence="5" id="KW-0813">Transport</keyword>
<evidence type="ECO:0000256" key="3">
    <source>
        <dbReference type="ARBA" id="ARBA00010199"/>
    </source>
</evidence>
<comment type="similarity">
    <text evidence="3">Belongs to the multi antimicrobial extrusion (MATE) (TC 2.A.66.1) family.</text>
</comment>
<dbReference type="GO" id="GO:0015297">
    <property type="term" value="F:antiporter activity"/>
    <property type="evidence" value="ECO:0007669"/>
    <property type="project" value="UniProtKB-KW"/>
</dbReference>
<dbReference type="AlphaFoldDB" id="A0A1B1S4W5"/>
<evidence type="ECO:0000256" key="9">
    <source>
        <dbReference type="ARBA" id="ARBA00022989"/>
    </source>
</evidence>
<reference evidence="14" key="1">
    <citation type="submission" date="2016-10" db="EMBL/GenBank/DDBJ databases">
        <authorList>
            <person name="See-Too W.S."/>
        </authorList>
    </citation>
    <scope>NUCLEOTIDE SEQUENCE</scope>
    <source>
        <strain evidence="14">L10.15</strain>
    </source>
</reference>
<protein>
    <recommendedName>
        <fullName evidence="4">Probable multidrug resistance protein NorM</fullName>
    </recommendedName>
    <alternativeName>
        <fullName evidence="12">Multidrug-efflux transporter</fullName>
    </alternativeName>
</protein>
<feature type="transmembrane region" description="Helical" evidence="13">
    <location>
        <begin position="162"/>
        <end position="182"/>
    </location>
</feature>
<feature type="transmembrane region" description="Helical" evidence="13">
    <location>
        <begin position="389"/>
        <end position="412"/>
    </location>
</feature>
<accession>A0A1B1S4W5</accession>
<evidence type="ECO:0000256" key="12">
    <source>
        <dbReference type="ARBA" id="ARBA00031636"/>
    </source>
</evidence>
<feature type="transmembrane region" description="Helical" evidence="13">
    <location>
        <begin position="12"/>
        <end position="36"/>
    </location>
</feature>
<dbReference type="InterPro" id="IPR002528">
    <property type="entry name" value="MATE_fam"/>
</dbReference>
<feature type="transmembrane region" description="Helical" evidence="13">
    <location>
        <begin position="352"/>
        <end position="369"/>
    </location>
</feature>
<dbReference type="RefSeq" id="WP_065524599.1">
    <property type="nucleotide sequence ID" value="NZ_CP016540.2"/>
</dbReference>
<evidence type="ECO:0000256" key="2">
    <source>
        <dbReference type="ARBA" id="ARBA00004651"/>
    </source>
</evidence>